<dbReference type="EMBL" id="UINC01000566">
    <property type="protein sequence ID" value="SUZ57576.1"/>
    <property type="molecule type" value="Genomic_DNA"/>
</dbReference>
<gene>
    <name evidence="1" type="ORF">METZ01_LOCUS10430</name>
</gene>
<evidence type="ECO:0008006" key="2">
    <source>
        <dbReference type="Google" id="ProtNLM"/>
    </source>
</evidence>
<evidence type="ECO:0000313" key="1">
    <source>
        <dbReference type="EMBL" id="SUZ57576.1"/>
    </source>
</evidence>
<accession>A0A381NSG9</accession>
<dbReference type="AlphaFoldDB" id="A0A381NSG9"/>
<sequence>MNRRIQRDFALTLMAALIVVLPRTAFAQEPQTTFAQMSAGVAKGAITNSEPRVMVNGRVSEGTAEDIYARALVLNDGTNRLIIVTYDLNCLDVATPILRQRVRDELGIDPSRLILLATHNHNAPIQINPDNFDYGEWLAERMLELIEEAIANERGPVNVLFGGGHGYFITTRGDAPADYEIQLLKVMQGDQPVALLFNHGTHPAQASRSKIDAGHPGFAMDEIEAAIPGVQAMYADASGGNQYAVRPADYDQRATEARAAGPEALDAVMEEVARSLGHELATAVLEIADAELQDVTGPITSTMEVLSLPLAPPISREAALQLAEDFPPDVGFVAYPHRYRSTNWVRMLLRYYELGLPFPQTTTEMISTDDTYLIHRNDTELLDRYDYSIHDEFPSVYNEVIVARIGPMPLVAMQGEVTAPIGARIKDTFRRDMPIMVFGYMGEHNLYIPTRELVRRDAYQSQVIQIQYASPVGWSPEVEDEMINGVIEVVRSILE</sequence>
<protein>
    <recommendedName>
        <fullName evidence="2">Neutral/alkaline non-lysosomal ceramidase N-terminal domain-containing protein</fullName>
    </recommendedName>
</protein>
<proteinExistence type="predicted"/>
<organism evidence="1">
    <name type="scientific">marine metagenome</name>
    <dbReference type="NCBI Taxonomy" id="408172"/>
    <lineage>
        <taxon>unclassified sequences</taxon>
        <taxon>metagenomes</taxon>
        <taxon>ecological metagenomes</taxon>
    </lineage>
</organism>
<name>A0A381NSG9_9ZZZZ</name>
<reference evidence="1" key="1">
    <citation type="submission" date="2018-05" db="EMBL/GenBank/DDBJ databases">
        <authorList>
            <person name="Lanie J.A."/>
            <person name="Ng W.-L."/>
            <person name="Kazmierczak K.M."/>
            <person name="Andrzejewski T.M."/>
            <person name="Davidsen T.M."/>
            <person name="Wayne K.J."/>
            <person name="Tettelin H."/>
            <person name="Glass J.I."/>
            <person name="Rusch D."/>
            <person name="Podicherti R."/>
            <person name="Tsui H.-C.T."/>
            <person name="Winkler M.E."/>
        </authorList>
    </citation>
    <scope>NUCLEOTIDE SEQUENCE</scope>
</reference>